<keyword evidence="2" id="KW-0862">Zinc</keyword>
<evidence type="ECO:0000256" key="1">
    <source>
        <dbReference type="ARBA" id="ARBA00022723"/>
    </source>
</evidence>
<dbReference type="AlphaFoldDB" id="A0A1G7Z215"/>
<name>A0A1G7Z215_9GAMM</name>
<feature type="domain" description="CMP/dCMP-type deaminase" evidence="3">
    <location>
        <begin position="8"/>
        <end position="142"/>
    </location>
</feature>
<evidence type="ECO:0000259" key="3">
    <source>
        <dbReference type="PROSITE" id="PS51747"/>
    </source>
</evidence>
<dbReference type="GO" id="GO:0008835">
    <property type="term" value="F:diaminohydroxyphosphoribosylaminopyrimidine deaminase activity"/>
    <property type="evidence" value="ECO:0007669"/>
    <property type="project" value="TreeGrafter"/>
</dbReference>
<dbReference type="PANTHER" id="PTHR11079:SF162">
    <property type="entry name" value="RIBOFLAVIN BIOSYNTHESIS PROTEIN PYRD, CHLOROPLASTIC"/>
    <property type="match status" value="1"/>
</dbReference>
<keyword evidence="1" id="KW-0479">Metal-binding</keyword>
<dbReference type="CDD" id="cd01284">
    <property type="entry name" value="Riboflavin_deaminase-reductase"/>
    <property type="match status" value="1"/>
</dbReference>
<protein>
    <submittedName>
        <fullName evidence="4">Diaminohydroxyphosphoribosylaminopyrimidine deaminase</fullName>
    </submittedName>
</protein>
<dbReference type="SUPFAM" id="SSF53927">
    <property type="entry name" value="Cytidine deaminase-like"/>
    <property type="match status" value="1"/>
</dbReference>
<reference evidence="4 5" key="1">
    <citation type="submission" date="2016-10" db="EMBL/GenBank/DDBJ databases">
        <authorList>
            <person name="de Groot N.N."/>
        </authorList>
    </citation>
    <scope>NUCLEOTIDE SEQUENCE [LARGE SCALE GENOMIC DNA]</scope>
    <source>
        <strain evidence="4 5">LMG 18387</strain>
    </source>
</reference>
<evidence type="ECO:0000313" key="5">
    <source>
        <dbReference type="Proteomes" id="UP000198606"/>
    </source>
</evidence>
<accession>A0A1G7Z215</accession>
<evidence type="ECO:0000313" key="4">
    <source>
        <dbReference type="EMBL" id="SDH02220.1"/>
    </source>
</evidence>
<dbReference type="GO" id="GO:0008270">
    <property type="term" value="F:zinc ion binding"/>
    <property type="evidence" value="ECO:0007669"/>
    <property type="project" value="InterPro"/>
</dbReference>
<dbReference type="PROSITE" id="PS51747">
    <property type="entry name" value="CYT_DCMP_DEAMINASES_2"/>
    <property type="match status" value="1"/>
</dbReference>
<dbReference type="EMBL" id="FNDG01000002">
    <property type="protein sequence ID" value="SDH02220.1"/>
    <property type="molecule type" value="Genomic_DNA"/>
</dbReference>
<dbReference type="PROSITE" id="PS00903">
    <property type="entry name" value="CYT_DCMP_DEAMINASES_1"/>
    <property type="match status" value="1"/>
</dbReference>
<gene>
    <name evidence="4" type="ORF">SAMN05216588_102151</name>
</gene>
<dbReference type="Gene3D" id="3.40.140.10">
    <property type="entry name" value="Cytidine Deaminase, domain 2"/>
    <property type="match status" value="1"/>
</dbReference>
<dbReference type="InterPro" id="IPR002125">
    <property type="entry name" value="CMP_dCMP_dom"/>
</dbReference>
<dbReference type="PANTHER" id="PTHR11079">
    <property type="entry name" value="CYTOSINE DEAMINASE FAMILY MEMBER"/>
    <property type="match status" value="1"/>
</dbReference>
<dbReference type="Proteomes" id="UP000198606">
    <property type="component" value="Unassembled WGS sequence"/>
</dbReference>
<organism evidence="4 5">
    <name type="scientific">Phytopseudomonas flavescens</name>
    <dbReference type="NCBI Taxonomy" id="29435"/>
    <lineage>
        <taxon>Bacteria</taxon>
        <taxon>Pseudomonadati</taxon>
        <taxon>Pseudomonadota</taxon>
        <taxon>Gammaproteobacteria</taxon>
        <taxon>Pseudomonadales</taxon>
        <taxon>Pseudomonadaceae</taxon>
        <taxon>Phytopseudomonas</taxon>
    </lineage>
</organism>
<dbReference type="Pfam" id="PF00383">
    <property type="entry name" value="dCMP_cyt_deam_1"/>
    <property type="match status" value="1"/>
</dbReference>
<dbReference type="InterPro" id="IPR016192">
    <property type="entry name" value="APOBEC/CMP_deaminase_Zn-bd"/>
</dbReference>
<evidence type="ECO:0000256" key="2">
    <source>
        <dbReference type="ARBA" id="ARBA00022833"/>
    </source>
</evidence>
<dbReference type="InterPro" id="IPR016193">
    <property type="entry name" value="Cytidine_deaminase-like"/>
</dbReference>
<sequence length="168" mass="17824">MNAGMQPPANEHFMRLALAQGRLALPGCLPNPPVGCVLVKEGEVIGRGFTQPPGFHHAEAMALAAMRLVSKRQQALERLPRDHTGVTAYVTLEPCSFHGRTPSCAQALVASGIRQVFVGMLDPDPRNSGAGVKILRHAGIDVVVGVLAEEADRDLAEYLIGKTACSGH</sequence>
<dbReference type="STRING" id="29435.SAMN05216588_102151"/>
<proteinExistence type="predicted"/>